<dbReference type="OrthoDB" id="9783299at2"/>
<feature type="domain" description="DUF4397" evidence="2">
    <location>
        <begin position="265"/>
        <end position="383"/>
    </location>
</feature>
<comment type="caution">
    <text evidence="3">The sequence shown here is derived from an EMBL/GenBank/DDBJ whole genome shotgun (WGS) entry which is preliminary data.</text>
</comment>
<feature type="chain" id="PRO_5016360744" evidence="1">
    <location>
        <begin position="19"/>
        <end position="472"/>
    </location>
</feature>
<evidence type="ECO:0000313" key="4">
    <source>
        <dbReference type="Proteomes" id="UP000249203"/>
    </source>
</evidence>
<dbReference type="RefSeq" id="WP_126818971.1">
    <property type="nucleotide sequence ID" value="NZ_PIPK01000002.1"/>
</dbReference>
<dbReference type="Proteomes" id="UP000249203">
    <property type="component" value="Unassembled WGS sequence"/>
</dbReference>
<reference evidence="3 4" key="1">
    <citation type="submission" date="2018-06" db="EMBL/GenBank/DDBJ databases">
        <title>Genomic Encyclopedia of Type Strains, Phase III (KMG-III): the genomes of soil and plant-associated and newly described type strains.</title>
        <authorList>
            <person name="Whitman W."/>
        </authorList>
    </citation>
    <scope>NUCLEOTIDE SEQUENCE [LARGE SCALE GENOMIC DNA]</scope>
    <source>
        <strain evidence="3 4">CGMCC 1.15366</strain>
    </source>
</reference>
<proteinExistence type="predicted"/>
<organism evidence="3 4">
    <name type="scientific">Aliidiomarina maris</name>
    <dbReference type="NCBI Taxonomy" id="531312"/>
    <lineage>
        <taxon>Bacteria</taxon>
        <taxon>Pseudomonadati</taxon>
        <taxon>Pseudomonadota</taxon>
        <taxon>Gammaproteobacteria</taxon>
        <taxon>Alteromonadales</taxon>
        <taxon>Idiomarinaceae</taxon>
        <taxon>Aliidiomarina</taxon>
    </lineage>
</organism>
<protein>
    <submittedName>
        <fullName evidence="3">Uncharacterized protein DUF4397</fullName>
    </submittedName>
</protein>
<evidence type="ECO:0000259" key="2">
    <source>
        <dbReference type="Pfam" id="PF14344"/>
    </source>
</evidence>
<evidence type="ECO:0000256" key="1">
    <source>
        <dbReference type="SAM" id="SignalP"/>
    </source>
</evidence>
<gene>
    <name evidence="3" type="ORF">B0I24_103130</name>
</gene>
<feature type="signal peptide" evidence="1">
    <location>
        <begin position="1"/>
        <end position="18"/>
    </location>
</feature>
<sequence>MIRITRIFAVSAVAMALAACNSSSERVELTPNPPTPPVADGTAELRIHHTSANAPAVNVLANGDVLAGLENVDYQKSSPLLEVPEATYSVQVDGILPGGDVTTVIEGDFDLEDGVRYDIFALGNLGADAPFEFGPFIITNSVSPVASGEARLQVLHGAPVDVPVDVYLTAPDADIAEGGADFTLSYQDFTDQVSVPEGDYQVTLTVAGEASSVLFTSPTLSLPAGADLMVVATLNTAANSDDAPIALLIADGEGSSVVYSTTTGADIRVVHAIGDAPAVDVYANEIAGDPVVANLAFPGATDYLNVPADDYEFLVTVTGETDAVLSQEFSLVDGLQASVFAAGELGEETANLQAVVLDNRRVATEARLRLIHASPFAGPVDIYVTATADISDAEPAFAGVPFNAEELVTTGNVALAEGTYFVTITLAGETDAALGPLEVDLSTSGIYTAVAVGNTADNLGVILLDDLAPTEM</sequence>
<dbReference type="EMBL" id="QLMD01000003">
    <property type="protein sequence ID" value="RAJ99136.1"/>
    <property type="molecule type" value="Genomic_DNA"/>
</dbReference>
<keyword evidence="1" id="KW-0732">Signal</keyword>
<dbReference type="Pfam" id="PF14344">
    <property type="entry name" value="DUF4397"/>
    <property type="match status" value="2"/>
</dbReference>
<dbReference type="AlphaFoldDB" id="A0A327X7K0"/>
<dbReference type="PROSITE" id="PS51257">
    <property type="entry name" value="PROKAR_LIPOPROTEIN"/>
    <property type="match status" value="1"/>
</dbReference>
<evidence type="ECO:0000313" key="3">
    <source>
        <dbReference type="EMBL" id="RAJ99136.1"/>
    </source>
</evidence>
<name>A0A327X7K0_9GAMM</name>
<accession>A0A327X7K0</accession>
<dbReference type="InterPro" id="IPR025510">
    <property type="entry name" value="DUF4397"/>
</dbReference>
<feature type="domain" description="DUF4397" evidence="2">
    <location>
        <begin position="43"/>
        <end position="167"/>
    </location>
</feature>